<evidence type="ECO:0000256" key="1">
    <source>
        <dbReference type="ARBA" id="ARBA00004323"/>
    </source>
</evidence>
<dbReference type="SUPFAM" id="SSF53448">
    <property type="entry name" value="Nucleotide-diphospho-sugar transferases"/>
    <property type="match status" value="1"/>
</dbReference>
<evidence type="ECO:0000256" key="8">
    <source>
        <dbReference type="ARBA" id="ARBA00022989"/>
    </source>
</evidence>
<keyword evidence="10" id="KW-0472">Membrane</keyword>
<dbReference type="EMBL" id="FNXT01001218">
    <property type="protein sequence ID" value="SZX74609.1"/>
    <property type="molecule type" value="Genomic_DNA"/>
</dbReference>
<keyword evidence="15" id="KW-1185">Reference proteome</keyword>
<evidence type="ECO:0000313" key="14">
    <source>
        <dbReference type="EMBL" id="SZX74609.1"/>
    </source>
</evidence>
<evidence type="ECO:0000256" key="2">
    <source>
        <dbReference type="ARBA" id="ARBA00004922"/>
    </source>
</evidence>
<keyword evidence="7" id="KW-0735">Signal-anchor</keyword>
<dbReference type="InterPro" id="IPR002659">
    <property type="entry name" value="Glyco_trans_31"/>
</dbReference>
<dbReference type="Proteomes" id="UP000256970">
    <property type="component" value="Unassembled WGS sequence"/>
</dbReference>
<evidence type="ECO:0000256" key="3">
    <source>
        <dbReference type="ARBA" id="ARBA00008661"/>
    </source>
</evidence>
<keyword evidence="5" id="KW-0808">Transferase</keyword>
<protein>
    <recommendedName>
        <fullName evidence="11">Hexosyltransferase</fullName>
        <ecNumber evidence="11">2.4.1.-</ecNumber>
    </recommendedName>
</protein>
<dbReference type="GO" id="GO:0000139">
    <property type="term" value="C:Golgi membrane"/>
    <property type="evidence" value="ECO:0007669"/>
    <property type="project" value="UniProtKB-SubCell"/>
</dbReference>
<comment type="cofactor">
    <cofactor evidence="11">
        <name>Mn(2+)</name>
        <dbReference type="ChEBI" id="CHEBI:29035"/>
    </cofactor>
</comment>
<dbReference type="PANTHER" id="PTHR11214:SF3">
    <property type="entry name" value="BETA-1,3-GALACTOSYLTRANSFERASE 6"/>
    <property type="match status" value="1"/>
</dbReference>
<keyword evidence="11" id="KW-0464">Manganese</keyword>
<keyword evidence="9 11" id="KW-0333">Golgi apparatus</keyword>
<evidence type="ECO:0000256" key="4">
    <source>
        <dbReference type="ARBA" id="ARBA00022676"/>
    </source>
</evidence>
<evidence type="ECO:0000256" key="11">
    <source>
        <dbReference type="RuleBase" id="RU363063"/>
    </source>
</evidence>
<evidence type="ECO:0000256" key="10">
    <source>
        <dbReference type="ARBA" id="ARBA00023136"/>
    </source>
</evidence>
<dbReference type="EC" id="2.4.1.-" evidence="11"/>
<keyword evidence="8" id="KW-1133">Transmembrane helix</keyword>
<dbReference type="GO" id="GO:0008378">
    <property type="term" value="F:galactosyltransferase activity"/>
    <property type="evidence" value="ECO:0007669"/>
    <property type="project" value="TreeGrafter"/>
</dbReference>
<gene>
    <name evidence="14" type="ORF">BQ4739_LOCUS14933</name>
    <name evidence="13" type="ORF">BQ4739_LOCUS6754</name>
</gene>
<evidence type="ECO:0000256" key="5">
    <source>
        <dbReference type="ARBA" id="ARBA00022679"/>
    </source>
</evidence>
<evidence type="ECO:0000256" key="7">
    <source>
        <dbReference type="ARBA" id="ARBA00022968"/>
    </source>
</evidence>
<comment type="similarity">
    <text evidence="3 11">Belongs to the glycosyltransferase 31 family.</text>
</comment>
<comment type="pathway">
    <text evidence="2">Protein modification; protein glycosylation.</text>
</comment>
<name>A0A383WC00_TETOB</name>
<dbReference type="EMBL" id="FNXT01000694">
    <property type="protein sequence ID" value="SZX66330.1"/>
    <property type="molecule type" value="Genomic_DNA"/>
</dbReference>
<proteinExistence type="inferred from homology"/>
<dbReference type="Pfam" id="PF01762">
    <property type="entry name" value="Galactosyl_T"/>
    <property type="match status" value="1"/>
</dbReference>
<dbReference type="InterPro" id="IPR029044">
    <property type="entry name" value="Nucleotide-diphossugar_trans"/>
</dbReference>
<feature type="region of interest" description="Disordered" evidence="12">
    <location>
        <begin position="259"/>
        <end position="301"/>
    </location>
</feature>
<evidence type="ECO:0000313" key="13">
    <source>
        <dbReference type="EMBL" id="SZX66330.1"/>
    </source>
</evidence>
<dbReference type="Gene3D" id="3.90.550.50">
    <property type="match status" value="1"/>
</dbReference>
<reference evidence="14 15" key="1">
    <citation type="submission" date="2016-10" db="EMBL/GenBank/DDBJ databases">
        <authorList>
            <person name="Cai Z."/>
        </authorList>
    </citation>
    <scope>NUCLEOTIDE SEQUENCE [LARGE SCALE GENOMIC DNA]</scope>
</reference>
<feature type="compositionally biased region" description="Low complexity" evidence="12">
    <location>
        <begin position="259"/>
        <end position="297"/>
    </location>
</feature>
<dbReference type="STRING" id="3088.A0A383WC00"/>
<keyword evidence="4 11" id="KW-0328">Glycosyltransferase</keyword>
<accession>A0A383WC00</accession>
<keyword evidence="6" id="KW-0812">Transmembrane</keyword>
<dbReference type="UniPathway" id="UPA00378"/>
<evidence type="ECO:0000256" key="12">
    <source>
        <dbReference type="SAM" id="MobiDB-lite"/>
    </source>
</evidence>
<evidence type="ECO:0000313" key="15">
    <source>
        <dbReference type="Proteomes" id="UP000256970"/>
    </source>
</evidence>
<organism evidence="14 15">
    <name type="scientific">Tetradesmus obliquus</name>
    <name type="common">Green alga</name>
    <name type="synonym">Acutodesmus obliquus</name>
    <dbReference type="NCBI Taxonomy" id="3088"/>
    <lineage>
        <taxon>Eukaryota</taxon>
        <taxon>Viridiplantae</taxon>
        <taxon>Chlorophyta</taxon>
        <taxon>core chlorophytes</taxon>
        <taxon>Chlorophyceae</taxon>
        <taxon>CS clade</taxon>
        <taxon>Sphaeropleales</taxon>
        <taxon>Scenedesmaceae</taxon>
        <taxon>Tetradesmus</taxon>
    </lineage>
</organism>
<evidence type="ECO:0000256" key="9">
    <source>
        <dbReference type="ARBA" id="ARBA00023034"/>
    </source>
</evidence>
<evidence type="ECO:0000256" key="6">
    <source>
        <dbReference type="ARBA" id="ARBA00022692"/>
    </source>
</evidence>
<dbReference type="PANTHER" id="PTHR11214">
    <property type="entry name" value="BETA-1,3-N-ACETYLGLUCOSAMINYLTRANSFERASE"/>
    <property type="match status" value="1"/>
</dbReference>
<sequence>MAERLLVVCVSSASGNTKRRRALRRSWFEFKTRSNPWLTPAQQSNVELLFVVSSGSSEALAAEQAEHEDLLLLDAPEGYHNLWRKALVCLEVLEQRCNYAFYMHADDDSYVRLDLMLQFLSSSPRKQFYWGYIWDGTGNRVTQPIRDPHNKSHMPVEQYALDYYPPFASGCGFVLSRDLVQALLRQPLPDYRLLDPPFGIHLCGSDFCVLPEGPMQPVHDERVRPYRGIPIFQPSTVVQHYLTPEEMVPFHKQVLEALQQQQQHGGSTAAAPAEAEPAATAAPGSGSQQQQPTSGSGLSAPDELYAQLVQLGLLRR</sequence>
<comment type="subcellular location">
    <subcellularLocation>
        <location evidence="1 11">Golgi apparatus membrane</location>
        <topology evidence="1 11">Single-pass type II membrane protein</topology>
    </subcellularLocation>
</comment>
<dbReference type="AlphaFoldDB" id="A0A383WC00"/>